<dbReference type="InterPro" id="IPR051221">
    <property type="entry name" value="LDLR-related"/>
</dbReference>
<feature type="disulfide bond" evidence="9">
    <location>
        <begin position="83"/>
        <end position="95"/>
    </location>
</feature>
<organism evidence="10 11">
    <name type="scientific">Araneus ventricosus</name>
    <name type="common">Orbweaver spider</name>
    <name type="synonym">Epeira ventricosa</name>
    <dbReference type="NCBI Taxonomy" id="182803"/>
    <lineage>
        <taxon>Eukaryota</taxon>
        <taxon>Metazoa</taxon>
        <taxon>Ecdysozoa</taxon>
        <taxon>Arthropoda</taxon>
        <taxon>Chelicerata</taxon>
        <taxon>Arachnida</taxon>
        <taxon>Araneae</taxon>
        <taxon>Araneomorphae</taxon>
        <taxon>Entelegynae</taxon>
        <taxon>Araneoidea</taxon>
        <taxon>Araneidae</taxon>
        <taxon>Araneus</taxon>
    </lineage>
</organism>
<sequence>MTLLGRILCFSTALVVAFLGTLLFKSAFVTGLSECTEYEFPCDNNGECIDAGLWCDTNEDCSDGSDEKYCKRSSLFNKDPNKCPSTYFRCRDGPCIPMVGRCDGYDTCQDSSDEMNCMYSIFSSKGWKILY</sequence>
<evidence type="ECO:0000256" key="5">
    <source>
        <dbReference type="ARBA" id="ARBA00023136"/>
    </source>
</evidence>
<dbReference type="FunFam" id="4.10.400.10:FF:000065">
    <property type="entry name" value="Transmembrane protease serine 7"/>
    <property type="match status" value="1"/>
</dbReference>
<dbReference type="InterPro" id="IPR002172">
    <property type="entry name" value="LDrepeatLR_classA_rpt"/>
</dbReference>
<dbReference type="PRINTS" id="PR00261">
    <property type="entry name" value="LDLRECEPTOR"/>
</dbReference>
<keyword evidence="7" id="KW-0675">Receptor</keyword>
<evidence type="ECO:0000256" key="2">
    <source>
        <dbReference type="ARBA" id="ARBA00022692"/>
    </source>
</evidence>
<name>A0A4Y2VH69_ARAVE</name>
<evidence type="ECO:0000256" key="7">
    <source>
        <dbReference type="ARBA" id="ARBA00023170"/>
    </source>
</evidence>
<dbReference type="InterPro" id="IPR023415">
    <property type="entry name" value="LDLR_class-A_CS"/>
</dbReference>
<protein>
    <submittedName>
        <fullName evidence="10">Uncharacterized protein</fullName>
    </submittedName>
</protein>
<dbReference type="GO" id="GO:0005041">
    <property type="term" value="F:low-density lipoprotein particle receptor activity"/>
    <property type="evidence" value="ECO:0007669"/>
    <property type="project" value="TreeGrafter"/>
</dbReference>
<dbReference type="Pfam" id="PF00057">
    <property type="entry name" value="Ldl_recept_a"/>
    <property type="match status" value="2"/>
</dbReference>
<dbReference type="GO" id="GO:0005886">
    <property type="term" value="C:plasma membrane"/>
    <property type="evidence" value="ECO:0007669"/>
    <property type="project" value="TreeGrafter"/>
</dbReference>
<accession>A0A4Y2VH69</accession>
<evidence type="ECO:0000256" key="3">
    <source>
        <dbReference type="ARBA" id="ARBA00022737"/>
    </source>
</evidence>
<dbReference type="GO" id="GO:0043235">
    <property type="term" value="C:receptor complex"/>
    <property type="evidence" value="ECO:0007669"/>
    <property type="project" value="TreeGrafter"/>
</dbReference>
<feature type="disulfide bond" evidence="9">
    <location>
        <begin position="55"/>
        <end position="70"/>
    </location>
</feature>
<feature type="disulfide bond" evidence="9">
    <location>
        <begin position="102"/>
        <end position="117"/>
    </location>
</feature>
<dbReference type="CDD" id="cd00112">
    <property type="entry name" value="LDLa"/>
    <property type="match status" value="2"/>
</dbReference>
<keyword evidence="11" id="KW-1185">Reference proteome</keyword>
<evidence type="ECO:0000256" key="6">
    <source>
        <dbReference type="ARBA" id="ARBA00023157"/>
    </source>
</evidence>
<evidence type="ECO:0000256" key="8">
    <source>
        <dbReference type="ARBA" id="ARBA00023180"/>
    </source>
</evidence>
<comment type="caution">
    <text evidence="9">Lacks conserved residue(s) required for the propagation of feature annotation.</text>
</comment>
<gene>
    <name evidence="10" type="ORF">AVEN_27124_1</name>
</gene>
<keyword evidence="3" id="KW-0677">Repeat</keyword>
<dbReference type="AlphaFoldDB" id="A0A4Y2VH69"/>
<keyword evidence="6 9" id="KW-1015">Disulfide bond</keyword>
<proteinExistence type="predicted"/>
<evidence type="ECO:0000256" key="4">
    <source>
        <dbReference type="ARBA" id="ARBA00022989"/>
    </source>
</evidence>
<dbReference type="PANTHER" id="PTHR22722:SF5">
    <property type="entry name" value="LOW-DENSITY LIPOPROTEIN RECEPTOR-RELATED PROTEIN 1B"/>
    <property type="match status" value="1"/>
</dbReference>
<dbReference type="Proteomes" id="UP000499080">
    <property type="component" value="Unassembled WGS sequence"/>
</dbReference>
<keyword evidence="8" id="KW-0325">Glycoprotein</keyword>
<dbReference type="SUPFAM" id="SSF57424">
    <property type="entry name" value="LDL receptor-like module"/>
    <property type="match status" value="2"/>
</dbReference>
<dbReference type="PROSITE" id="PS50068">
    <property type="entry name" value="LDLRA_2"/>
    <property type="match status" value="2"/>
</dbReference>
<dbReference type="Gene3D" id="4.10.400.10">
    <property type="entry name" value="Low-density Lipoprotein Receptor"/>
    <property type="match status" value="2"/>
</dbReference>
<keyword evidence="4" id="KW-1133">Transmembrane helix</keyword>
<dbReference type="SMART" id="SM00192">
    <property type="entry name" value="LDLa"/>
    <property type="match status" value="2"/>
</dbReference>
<dbReference type="PROSITE" id="PS01209">
    <property type="entry name" value="LDLRA_1"/>
    <property type="match status" value="2"/>
</dbReference>
<evidence type="ECO:0000313" key="11">
    <source>
        <dbReference type="Proteomes" id="UP000499080"/>
    </source>
</evidence>
<evidence type="ECO:0000313" key="10">
    <source>
        <dbReference type="EMBL" id="GBO23664.1"/>
    </source>
</evidence>
<comment type="subcellular location">
    <subcellularLocation>
        <location evidence="1">Membrane</location>
        <topology evidence="1">Single-pass membrane protein</topology>
    </subcellularLocation>
</comment>
<dbReference type="InterPro" id="IPR036055">
    <property type="entry name" value="LDL_receptor-like_sf"/>
</dbReference>
<evidence type="ECO:0000256" key="9">
    <source>
        <dbReference type="PROSITE-ProRule" id="PRU00124"/>
    </source>
</evidence>
<reference evidence="10 11" key="1">
    <citation type="journal article" date="2019" name="Sci. Rep.">
        <title>Orb-weaving spider Araneus ventricosus genome elucidates the spidroin gene catalogue.</title>
        <authorList>
            <person name="Kono N."/>
            <person name="Nakamura H."/>
            <person name="Ohtoshi R."/>
            <person name="Moran D.A.P."/>
            <person name="Shinohara A."/>
            <person name="Yoshida Y."/>
            <person name="Fujiwara M."/>
            <person name="Mori M."/>
            <person name="Tomita M."/>
            <person name="Arakawa K."/>
        </authorList>
    </citation>
    <scope>NUCLEOTIDE SEQUENCE [LARGE SCALE GENOMIC DNA]</scope>
</reference>
<feature type="disulfide bond" evidence="9">
    <location>
        <begin position="90"/>
        <end position="108"/>
    </location>
</feature>
<dbReference type="EMBL" id="BGPR01046714">
    <property type="protein sequence ID" value="GBO23664.1"/>
    <property type="molecule type" value="Genomic_DNA"/>
</dbReference>
<dbReference type="OrthoDB" id="6482518at2759"/>
<evidence type="ECO:0000256" key="1">
    <source>
        <dbReference type="ARBA" id="ARBA00004167"/>
    </source>
</evidence>
<comment type="caution">
    <text evidence="10">The sequence shown here is derived from an EMBL/GenBank/DDBJ whole genome shotgun (WGS) entry which is preliminary data.</text>
</comment>
<keyword evidence="5" id="KW-0472">Membrane</keyword>
<dbReference type="PANTHER" id="PTHR22722">
    <property type="entry name" value="LOW-DENSITY LIPOPROTEIN RECEPTOR-RELATED PROTEIN 2-RELATED"/>
    <property type="match status" value="1"/>
</dbReference>
<keyword evidence="2" id="KW-0812">Transmembrane</keyword>